<sequence length="282" mass="32170">MFVRKFFIQKIRNVNGARLFFSSDVKEKKVKIGKHDINYIKVGHGPHACILTPGGLGTIWTSYKEQIEGFDRNKFTLVVFDPPGFGKSYPPAREFTMDSYGNDADTGYQLMKILDIPKFSVLGWSAGGSASLVLAAKYPDAVRKLVVWGANSYILDSEIAAYRSIKDVNTWAKHLRDPMIEVYGKERFAEYWAKWVDTMSAALEQSMMDICMQYLKDIQCPTLVLHGEKDPLVNAVHAPFIVKNVKNSILHLYPEGKHDIHIRYAEEFNRRVQDFLLEPAEK</sequence>
<keyword evidence="3" id="KW-0378">Hydrolase</keyword>
<dbReference type="PANTHER" id="PTHR46331:SF2">
    <property type="entry name" value="VALACYCLOVIR HYDROLASE"/>
    <property type="match status" value="1"/>
</dbReference>
<dbReference type="InterPro" id="IPR000073">
    <property type="entry name" value="AB_hydrolase_1"/>
</dbReference>
<dbReference type="AlphaFoldDB" id="A0A6J1P6H4"/>
<dbReference type="Pfam" id="PF00561">
    <property type="entry name" value="Abhydrolase_1"/>
    <property type="match status" value="1"/>
</dbReference>
<evidence type="ECO:0000313" key="3">
    <source>
        <dbReference type="RefSeq" id="XP_023953437.2"/>
    </source>
</evidence>
<organism evidence="2 3">
    <name type="scientific">Bicyclus anynana</name>
    <name type="common">Squinting bush brown butterfly</name>
    <dbReference type="NCBI Taxonomy" id="110368"/>
    <lineage>
        <taxon>Eukaryota</taxon>
        <taxon>Metazoa</taxon>
        <taxon>Ecdysozoa</taxon>
        <taxon>Arthropoda</taxon>
        <taxon>Hexapoda</taxon>
        <taxon>Insecta</taxon>
        <taxon>Pterygota</taxon>
        <taxon>Neoptera</taxon>
        <taxon>Endopterygota</taxon>
        <taxon>Lepidoptera</taxon>
        <taxon>Glossata</taxon>
        <taxon>Ditrysia</taxon>
        <taxon>Papilionoidea</taxon>
        <taxon>Nymphalidae</taxon>
        <taxon>Satyrinae</taxon>
        <taxon>Satyrini</taxon>
        <taxon>Mycalesina</taxon>
        <taxon>Bicyclus</taxon>
    </lineage>
</organism>
<dbReference type="RefSeq" id="XP_023953437.2">
    <property type="nucleotide sequence ID" value="XM_024097669.2"/>
</dbReference>
<dbReference type="KEGG" id="bany:112057179"/>
<accession>A0A6J1P6H4</accession>
<evidence type="ECO:0000259" key="1">
    <source>
        <dbReference type="Pfam" id="PF00561"/>
    </source>
</evidence>
<dbReference type="PRINTS" id="PR00111">
    <property type="entry name" value="ABHYDROLASE"/>
</dbReference>
<dbReference type="SUPFAM" id="SSF53474">
    <property type="entry name" value="alpha/beta-Hydrolases"/>
    <property type="match status" value="1"/>
</dbReference>
<dbReference type="PANTHER" id="PTHR46331">
    <property type="entry name" value="VALACYCLOVIR HYDROLASE"/>
    <property type="match status" value="1"/>
</dbReference>
<evidence type="ECO:0000313" key="2">
    <source>
        <dbReference type="Proteomes" id="UP001652582"/>
    </source>
</evidence>
<proteinExistence type="predicted"/>
<name>A0A6J1P6H4_BICAN</name>
<dbReference type="GeneID" id="112057179"/>
<gene>
    <name evidence="3" type="primary">LOC112057179</name>
</gene>
<feature type="domain" description="AB hydrolase-1" evidence="1">
    <location>
        <begin position="50"/>
        <end position="150"/>
    </location>
</feature>
<dbReference type="GO" id="GO:0017171">
    <property type="term" value="F:serine hydrolase activity"/>
    <property type="evidence" value="ECO:0007669"/>
    <property type="project" value="TreeGrafter"/>
</dbReference>
<dbReference type="InterPro" id="IPR029058">
    <property type="entry name" value="AB_hydrolase_fold"/>
</dbReference>
<protein>
    <submittedName>
        <fullName evidence="3">Valacyclovir hydrolase</fullName>
    </submittedName>
</protein>
<dbReference type="Gene3D" id="3.40.50.1820">
    <property type="entry name" value="alpha/beta hydrolase"/>
    <property type="match status" value="1"/>
</dbReference>
<dbReference type="Proteomes" id="UP001652582">
    <property type="component" value="Chromosome 10"/>
</dbReference>
<dbReference type="OrthoDB" id="19657at2759"/>
<reference evidence="3" key="1">
    <citation type="submission" date="2025-08" db="UniProtKB">
        <authorList>
            <consortium name="RefSeq"/>
        </authorList>
    </citation>
    <scope>IDENTIFICATION</scope>
</reference>
<keyword evidence="2" id="KW-1185">Reference proteome</keyword>